<evidence type="ECO:0000313" key="2">
    <source>
        <dbReference type="Proteomes" id="UP000199403"/>
    </source>
</evidence>
<organism evidence="1 2">
    <name type="scientific">Cyclobacterium xiamenense</name>
    <dbReference type="NCBI Taxonomy" id="1297121"/>
    <lineage>
        <taxon>Bacteria</taxon>
        <taxon>Pseudomonadati</taxon>
        <taxon>Bacteroidota</taxon>
        <taxon>Cytophagia</taxon>
        <taxon>Cytophagales</taxon>
        <taxon>Cyclobacteriaceae</taxon>
        <taxon>Cyclobacterium</taxon>
    </lineage>
</organism>
<dbReference type="EMBL" id="FNZH01000001">
    <property type="protein sequence ID" value="SEI91428.1"/>
    <property type="molecule type" value="Genomic_DNA"/>
</dbReference>
<dbReference type="InterPro" id="IPR054207">
    <property type="entry name" value="DUF6913"/>
</dbReference>
<reference evidence="2" key="1">
    <citation type="submission" date="2016-10" db="EMBL/GenBank/DDBJ databases">
        <authorList>
            <person name="Varghese N."/>
            <person name="Submissions S."/>
        </authorList>
    </citation>
    <scope>NUCLEOTIDE SEQUENCE [LARGE SCALE GENOMIC DNA]</scope>
    <source>
        <strain evidence="2">IBRC-M 10761</strain>
    </source>
</reference>
<dbReference type="Pfam" id="PF21857">
    <property type="entry name" value="DUF6913"/>
    <property type="match status" value="1"/>
</dbReference>
<dbReference type="RefSeq" id="WP_092169746.1">
    <property type="nucleotide sequence ID" value="NZ_FNZH01000001.1"/>
</dbReference>
<protein>
    <submittedName>
        <fullName evidence="1">Uncharacterized protein</fullName>
    </submittedName>
</protein>
<sequence length="164" mass="19160">MKWIREYFVKNALEKPRKLKTQKSILLHIENIKTIAILGNDKEEIDQIAAVVHRDLGEKIEILGNYYDEKSVDEQAFSYKDFTLFGKPGEKLNQLLSVRPDLIIFTSEKLNYFTLYLLQLQASSYSMGFFSEELKPYLDLMLNKEEKDIQSGTALLIKYLKQIN</sequence>
<gene>
    <name evidence="1" type="ORF">SAMN05192553_101824</name>
</gene>
<name>A0A1H6UG97_9BACT</name>
<proteinExistence type="predicted"/>
<dbReference type="OrthoDB" id="1428203at2"/>
<accession>A0A1H6UG97</accession>
<dbReference type="Proteomes" id="UP000199403">
    <property type="component" value="Unassembled WGS sequence"/>
</dbReference>
<dbReference type="AlphaFoldDB" id="A0A1H6UG97"/>
<evidence type="ECO:0000313" key="1">
    <source>
        <dbReference type="EMBL" id="SEI91428.1"/>
    </source>
</evidence>
<dbReference type="STRING" id="1416801.SAMN05192553_101824"/>
<keyword evidence="2" id="KW-1185">Reference proteome</keyword>